<dbReference type="PIRSF" id="PIRSF031402">
    <property type="entry name" value="SYS1_homologue"/>
    <property type="match status" value="1"/>
</dbReference>
<dbReference type="InterPro" id="IPR016973">
    <property type="entry name" value="Integral_membrane_SYS1"/>
</dbReference>
<keyword evidence="9 12" id="KW-0333">Golgi apparatus</keyword>
<dbReference type="OMA" id="WWIVNGS"/>
<comment type="similarity">
    <text evidence="2 12">Belongs to the SYS1 family.</text>
</comment>
<dbReference type="GO" id="GO:0000139">
    <property type="term" value="C:Golgi membrane"/>
    <property type="evidence" value="ECO:0007669"/>
    <property type="project" value="UniProtKB-SubCell"/>
</dbReference>
<dbReference type="GO" id="GO:0034067">
    <property type="term" value="P:protein localization to Golgi apparatus"/>
    <property type="evidence" value="ECO:0007669"/>
    <property type="project" value="TreeGrafter"/>
</dbReference>
<keyword evidence="6 12" id="KW-0812">Transmembrane</keyword>
<dbReference type="OrthoDB" id="542931at2759"/>
<feature type="transmembrane region" description="Helical" evidence="12">
    <location>
        <begin position="24"/>
        <end position="45"/>
    </location>
</feature>
<evidence type="ECO:0000256" key="1">
    <source>
        <dbReference type="ARBA" id="ARBA00004653"/>
    </source>
</evidence>
<dbReference type="InterPro" id="IPR019185">
    <property type="entry name" value="Integral_membrane_SYS1-rel"/>
</dbReference>
<evidence type="ECO:0000256" key="4">
    <source>
        <dbReference type="ARBA" id="ARBA00014516"/>
    </source>
</evidence>
<evidence type="ECO:0000256" key="11">
    <source>
        <dbReference type="ARBA" id="ARBA00025508"/>
    </source>
</evidence>
<evidence type="ECO:0000256" key="9">
    <source>
        <dbReference type="ARBA" id="ARBA00023034"/>
    </source>
</evidence>
<dbReference type="GO" id="GO:0043001">
    <property type="term" value="P:Golgi to plasma membrane protein transport"/>
    <property type="evidence" value="ECO:0007669"/>
    <property type="project" value="TreeGrafter"/>
</dbReference>
<dbReference type="Pfam" id="PF09801">
    <property type="entry name" value="SYS1"/>
    <property type="match status" value="1"/>
</dbReference>
<dbReference type="EMBL" id="CM004475">
    <property type="protein sequence ID" value="OCT77402.1"/>
    <property type="molecule type" value="Genomic_DNA"/>
</dbReference>
<protein>
    <recommendedName>
        <fullName evidence="4 12">Protein SYS1 homolog</fullName>
    </recommendedName>
</protein>
<evidence type="ECO:0000256" key="2">
    <source>
        <dbReference type="ARBA" id="ARBA00008160"/>
    </source>
</evidence>
<evidence type="ECO:0000256" key="5">
    <source>
        <dbReference type="ARBA" id="ARBA00022448"/>
    </source>
</evidence>
<proteinExistence type="inferred from homology"/>
<keyword evidence="7 12" id="KW-0653">Protein transport</keyword>
<dbReference type="AlphaFoldDB" id="A0A974HGQ3"/>
<dbReference type="GO" id="GO:0006895">
    <property type="term" value="P:Golgi to endosome transport"/>
    <property type="evidence" value="ECO:0007669"/>
    <property type="project" value="TreeGrafter"/>
</dbReference>
<sequence length="156" mass="18036">MAGQFRSYIWDPVLIVSQIFLMQLIYYSFLGLWIAVLDLVIHYSPSLDQIFNDEILGFSSVPGRVSMMAFIMNSWTCALGLLYFIRRGKQCLDFTVTVHLFHLFGCWIYTSHLPYTFTWWLLNMVCIALMAVIGEYLCLRTELSEIPLNSAPKSNV</sequence>
<gene>
    <name evidence="13" type="ORF">XELAEV_18028492mg</name>
</gene>
<feature type="transmembrane region" description="Helical" evidence="12">
    <location>
        <begin position="65"/>
        <end position="85"/>
    </location>
</feature>
<evidence type="ECO:0000256" key="10">
    <source>
        <dbReference type="ARBA" id="ARBA00023136"/>
    </source>
</evidence>
<dbReference type="PANTHER" id="PTHR12952">
    <property type="entry name" value="SYS1"/>
    <property type="match status" value="1"/>
</dbReference>
<evidence type="ECO:0000256" key="7">
    <source>
        <dbReference type="ARBA" id="ARBA00022927"/>
    </source>
</evidence>
<keyword evidence="10 12" id="KW-0472">Membrane</keyword>
<dbReference type="KEGG" id="xla:447746"/>
<reference evidence="14" key="1">
    <citation type="journal article" date="2016" name="Nature">
        <title>Genome evolution in the allotetraploid frog Xenopus laevis.</title>
        <authorList>
            <person name="Session A.M."/>
            <person name="Uno Y."/>
            <person name="Kwon T."/>
            <person name="Chapman J.A."/>
            <person name="Toyoda A."/>
            <person name="Takahashi S."/>
            <person name="Fukui A."/>
            <person name="Hikosaka A."/>
            <person name="Suzuki A."/>
            <person name="Kondo M."/>
            <person name="van Heeringen S.J."/>
            <person name="Quigley I."/>
            <person name="Heinz S."/>
            <person name="Ogino H."/>
            <person name="Ochi H."/>
            <person name="Hellsten U."/>
            <person name="Lyons J.B."/>
            <person name="Simakov O."/>
            <person name="Putnam N."/>
            <person name="Stites J."/>
            <person name="Kuroki Y."/>
            <person name="Tanaka T."/>
            <person name="Michiue T."/>
            <person name="Watanabe M."/>
            <person name="Bogdanovic O."/>
            <person name="Lister R."/>
            <person name="Georgiou G."/>
            <person name="Paranjpe S.S."/>
            <person name="van Kruijsbergen I."/>
            <person name="Shu S."/>
            <person name="Carlson J."/>
            <person name="Kinoshita T."/>
            <person name="Ohta Y."/>
            <person name="Mawaribuchi S."/>
            <person name="Jenkins J."/>
            <person name="Grimwood J."/>
            <person name="Schmutz J."/>
            <person name="Mitros T."/>
            <person name="Mozaffari S.V."/>
            <person name="Suzuki Y."/>
            <person name="Haramoto Y."/>
            <person name="Yamamoto T.S."/>
            <person name="Takagi C."/>
            <person name="Heald R."/>
            <person name="Miller K."/>
            <person name="Haudenschild C."/>
            <person name="Kitzman J."/>
            <person name="Nakayama T."/>
            <person name="Izutsu Y."/>
            <person name="Robert J."/>
            <person name="Fortriede J."/>
            <person name="Burns K."/>
            <person name="Lotay V."/>
            <person name="Karimi K."/>
            <person name="Yasuoka Y."/>
            <person name="Dichmann D.S."/>
            <person name="Flajnik M.F."/>
            <person name="Houston D.W."/>
            <person name="Shendure J."/>
            <person name="DuPasquier L."/>
            <person name="Vize P.D."/>
            <person name="Zorn A.M."/>
            <person name="Ito M."/>
            <person name="Marcotte E.M."/>
            <person name="Wallingford J.B."/>
            <person name="Ito Y."/>
            <person name="Asashima M."/>
            <person name="Ueno N."/>
            <person name="Matsuda Y."/>
            <person name="Veenstra G.J."/>
            <person name="Fujiyama A."/>
            <person name="Harland R.M."/>
            <person name="Taira M."/>
            <person name="Rokhsar D.S."/>
        </authorList>
    </citation>
    <scope>NUCLEOTIDE SEQUENCE [LARGE SCALE GENOMIC DNA]</scope>
    <source>
        <strain evidence="14">J</strain>
    </source>
</reference>
<keyword evidence="8 12" id="KW-1133">Transmembrane helix</keyword>
<evidence type="ECO:0000313" key="14">
    <source>
        <dbReference type="Proteomes" id="UP000694892"/>
    </source>
</evidence>
<evidence type="ECO:0000256" key="6">
    <source>
        <dbReference type="ARBA" id="ARBA00022692"/>
    </source>
</evidence>
<accession>A0A974HGQ3</accession>
<comment type="function">
    <text evidence="11">Involved in protein trafficking. May serve as a receptor for ARFRP1.</text>
</comment>
<feature type="transmembrane region" description="Helical" evidence="12">
    <location>
        <begin position="117"/>
        <end position="139"/>
    </location>
</feature>
<dbReference type="GO" id="GO:0005829">
    <property type="term" value="C:cytosol"/>
    <property type="evidence" value="ECO:0007669"/>
    <property type="project" value="GOC"/>
</dbReference>
<comment type="subunit">
    <text evidence="3">Interacts with ARFRP1.</text>
</comment>
<name>A0A974HGQ3_XENLA</name>
<dbReference type="GO" id="GO:0005802">
    <property type="term" value="C:trans-Golgi network"/>
    <property type="evidence" value="ECO:0007669"/>
    <property type="project" value="TreeGrafter"/>
</dbReference>
<keyword evidence="5 12" id="KW-0813">Transport</keyword>
<evidence type="ECO:0000256" key="12">
    <source>
        <dbReference type="PIRNR" id="PIRNR031402"/>
    </source>
</evidence>
<evidence type="ECO:0000313" key="13">
    <source>
        <dbReference type="EMBL" id="OCT77402.1"/>
    </source>
</evidence>
<comment type="subcellular location">
    <subcellularLocation>
        <location evidence="1 12">Golgi apparatus membrane</location>
        <topology evidence="1 12">Multi-pass membrane protein</topology>
    </subcellularLocation>
</comment>
<dbReference type="PANTHER" id="PTHR12952:SF0">
    <property type="entry name" value="PROTEIN SYS1 HOMOLOG"/>
    <property type="match status" value="1"/>
</dbReference>
<organism evidence="13 14">
    <name type="scientific">Xenopus laevis</name>
    <name type="common">African clawed frog</name>
    <dbReference type="NCBI Taxonomy" id="8355"/>
    <lineage>
        <taxon>Eukaryota</taxon>
        <taxon>Metazoa</taxon>
        <taxon>Chordata</taxon>
        <taxon>Craniata</taxon>
        <taxon>Vertebrata</taxon>
        <taxon>Euteleostomi</taxon>
        <taxon>Amphibia</taxon>
        <taxon>Batrachia</taxon>
        <taxon>Anura</taxon>
        <taxon>Pipoidea</taxon>
        <taxon>Pipidae</taxon>
        <taxon>Xenopodinae</taxon>
        <taxon>Xenopus</taxon>
        <taxon>Xenopus</taxon>
    </lineage>
</organism>
<evidence type="ECO:0000256" key="3">
    <source>
        <dbReference type="ARBA" id="ARBA00011215"/>
    </source>
</evidence>
<dbReference type="Proteomes" id="UP000694892">
    <property type="component" value="Chromosome 5S"/>
</dbReference>
<feature type="transmembrane region" description="Helical" evidence="12">
    <location>
        <begin position="92"/>
        <end position="111"/>
    </location>
</feature>
<evidence type="ECO:0000256" key="8">
    <source>
        <dbReference type="ARBA" id="ARBA00022989"/>
    </source>
</evidence>